<evidence type="ECO:0000256" key="1">
    <source>
        <dbReference type="SAM" id="Phobius"/>
    </source>
</evidence>
<gene>
    <name evidence="2" type="ORF">LCGC14_1903910</name>
</gene>
<reference evidence="2" key="1">
    <citation type="journal article" date="2015" name="Nature">
        <title>Complex archaea that bridge the gap between prokaryotes and eukaryotes.</title>
        <authorList>
            <person name="Spang A."/>
            <person name="Saw J.H."/>
            <person name="Jorgensen S.L."/>
            <person name="Zaremba-Niedzwiedzka K."/>
            <person name="Martijn J."/>
            <person name="Lind A.E."/>
            <person name="van Eijk R."/>
            <person name="Schleper C."/>
            <person name="Guy L."/>
            <person name="Ettema T.J."/>
        </authorList>
    </citation>
    <scope>NUCLEOTIDE SEQUENCE</scope>
</reference>
<dbReference type="EMBL" id="LAZR01019988">
    <property type="protein sequence ID" value="KKL90514.1"/>
    <property type="molecule type" value="Genomic_DNA"/>
</dbReference>
<keyword evidence="1" id="KW-0812">Transmembrane</keyword>
<organism evidence="2">
    <name type="scientific">marine sediment metagenome</name>
    <dbReference type="NCBI Taxonomy" id="412755"/>
    <lineage>
        <taxon>unclassified sequences</taxon>
        <taxon>metagenomes</taxon>
        <taxon>ecological metagenomes</taxon>
    </lineage>
</organism>
<keyword evidence="1" id="KW-0472">Membrane</keyword>
<keyword evidence="1" id="KW-1133">Transmembrane helix</keyword>
<comment type="caution">
    <text evidence="2">The sequence shown here is derived from an EMBL/GenBank/DDBJ whole genome shotgun (WGS) entry which is preliminary data.</text>
</comment>
<sequence>MGFLYQNWQRWKILSNMSAVIERLLLFTVAMFAVMSFIFRMISFGDFLLTMVIHMGFSLLIQKIVDVKNSED</sequence>
<feature type="transmembrane region" description="Helical" evidence="1">
    <location>
        <begin position="20"/>
        <end position="41"/>
    </location>
</feature>
<dbReference type="AlphaFoldDB" id="A0A0F9FVP9"/>
<name>A0A0F9FVP9_9ZZZZ</name>
<evidence type="ECO:0000313" key="2">
    <source>
        <dbReference type="EMBL" id="KKL90514.1"/>
    </source>
</evidence>
<proteinExistence type="predicted"/>
<protein>
    <submittedName>
        <fullName evidence="2">Uncharacterized protein</fullName>
    </submittedName>
</protein>
<accession>A0A0F9FVP9</accession>